<dbReference type="PANTHER" id="PTHR14089:SF8">
    <property type="entry name" value="RNA-BINDING PROTEIN MRN1"/>
    <property type="match status" value="1"/>
</dbReference>
<comment type="caution">
    <text evidence="5">The sequence shown here is derived from an EMBL/GenBank/DDBJ whole genome shotgun (WGS) entry which is preliminary data.</text>
</comment>
<keyword evidence="1 2" id="KW-0694">RNA-binding</keyword>
<dbReference type="STRING" id="1246581.A0A2H9TMW4"/>
<evidence type="ECO:0000313" key="6">
    <source>
        <dbReference type="Proteomes" id="UP000240830"/>
    </source>
</evidence>
<dbReference type="InterPro" id="IPR039171">
    <property type="entry name" value="Cwc2/Slt11"/>
</dbReference>
<dbReference type="PROSITE" id="PS50102">
    <property type="entry name" value="RRM"/>
    <property type="match status" value="4"/>
</dbReference>
<dbReference type="GO" id="GO:0010494">
    <property type="term" value="C:cytoplasmic stress granule"/>
    <property type="evidence" value="ECO:0007669"/>
    <property type="project" value="TreeGrafter"/>
</dbReference>
<dbReference type="AlphaFoldDB" id="A0A2H9TMW4"/>
<feature type="region of interest" description="Disordered" evidence="3">
    <location>
        <begin position="188"/>
        <end position="222"/>
    </location>
</feature>
<accession>A0A2H9TMW4</accession>
<gene>
    <name evidence="5" type="ORF">PSACC_01125</name>
</gene>
<dbReference type="Gene3D" id="3.30.70.330">
    <property type="match status" value="4"/>
</dbReference>
<dbReference type="SUPFAM" id="SSF54928">
    <property type="entry name" value="RNA-binding domain, RBD"/>
    <property type="match status" value="3"/>
</dbReference>
<feature type="domain" description="RRM" evidence="4">
    <location>
        <begin position="320"/>
        <end position="392"/>
    </location>
</feature>
<dbReference type="SMART" id="SM00360">
    <property type="entry name" value="RRM"/>
    <property type="match status" value="4"/>
</dbReference>
<feature type="compositionally biased region" description="Basic and acidic residues" evidence="3">
    <location>
        <begin position="190"/>
        <end position="212"/>
    </location>
</feature>
<sequence>MTNQHSDLTSLSTPDRKKRKTDESRTIYLGGVPPTITATALLNHIRGGAILSLRFLTERSCAFVDFVDAKGAASFYGRGRRMCVGGVEVRVGWAKTSAVSQNVETAIRNGASRNVFIGNLDIDEGATPEEEEQLSAELKAQVERFGLVEHIKVVPERHCAFVHLTSVADAMKAVSVMSGEEQWQGKRLGFGRDRCSNEPSKAKNRENEKEEGQLDTVQEEAPKRPEAPLRTIYLGRMPPETTAEDLCNIIRGGALEKIRVTPEKQCAFVTFLEPMAAQSFFDFATQAGIWIRGNRLKPGWGQASSLPAAVTVALRQGATRNVYLGNINLSNLTEDDLRRSFSAYGPIEMINFLRKERDVVFVNFCQLLDAVKAVEGVRKDPLFQNCNISYGRDRCAQPLRTIPEPREFVPVSDHYYHPSMLRGVLPRYPPHYPAMTHPPLYPLQYHPPSANPYHPSPSYSPPSHPYPYPYPYHSYPYPPPDPYDPTFPTYHHPSYRPH</sequence>
<protein>
    <recommendedName>
        <fullName evidence="4">RRM domain-containing protein</fullName>
    </recommendedName>
</protein>
<evidence type="ECO:0000259" key="4">
    <source>
        <dbReference type="PROSITE" id="PS50102"/>
    </source>
</evidence>
<dbReference type="PANTHER" id="PTHR14089">
    <property type="entry name" value="PRE-MRNA-SPLICING FACTOR RBM22"/>
    <property type="match status" value="1"/>
</dbReference>
<evidence type="ECO:0000313" key="5">
    <source>
        <dbReference type="EMBL" id="PJF19059.1"/>
    </source>
</evidence>
<dbReference type="InterPro" id="IPR000504">
    <property type="entry name" value="RRM_dom"/>
</dbReference>
<evidence type="ECO:0000256" key="2">
    <source>
        <dbReference type="PROSITE-ProRule" id="PRU00176"/>
    </source>
</evidence>
<feature type="region of interest" description="Disordered" evidence="3">
    <location>
        <begin position="1"/>
        <end position="25"/>
    </location>
</feature>
<feature type="domain" description="RRM" evidence="4">
    <location>
        <begin position="230"/>
        <end position="303"/>
    </location>
</feature>
<keyword evidence="6" id="KW-1185">Reference proteome</keyword>
<feature type="compositionally biased region" description="Polar residues" evidence="3">
    <location>
        <begin position="1"/>
        <end position="13"/>
    </location>
</feature>
<feature type="domain" description="RRM" evidence="4">
    <location>
        <begin position="25"/>
        <end position="96"/>
    </location>
</feature>
<dbReference type="GO" id="GO:0003729">
    <property type="term" value="F:mRNA binding"/>
    <property type="evidence" value="ECO:0007669"/>
    <property type="project" value="TreeGrafter"/>
</dbReference>
<dbReference type="InterPro" id="IPR012677">
    <property type="entry name" value="Nucleotide-bd_a/b_plait_sf"/>
</dbReference>
<name>A0A2H9TMW4_9FUNG</name>
<dbReference type="Proteomes" id="UP000240830">
    <property type="component" value="Unassembled WGS sequence"/>
</dbReference>
<organism evidence="5 6">
    <name type="scientific">Paramicrosporidium saccamoebae</name>
    <dbReference type="NCBI Taxonomy" id="1246581"/>
    <lineage>
        <taxon>Eukaryota</taxon>
        <taxon>Fungi</taxon>
        <taxon>Fungi incertae sedis</taxon>
        <taxon>Cryptomycota</taxon>
        <taxon>Cryptomycota incertae sedis</taxon>
        <taxon>Paramicrosporidium</taxon>
    </lineage>
</organism>
<evidence type="ECO:0000256" key="1">
    <source>
        <dbReference type="ARBA" id="ARBA00022884"/>
    </source>
</evidence>
<dbReference type="OrthoDB" id="6407164at2759"/>
<proteinExistence type="predicted"/>
<dbReference type="GO" id="GO:0000398">
    <property type="term" value="P:mRNA splicing, via spliceosome"/>
    <property type="evidence" value="ECO:0007669"/>
    <property type="project" value="TreeGrafter"/>
</dbReference>
<dbReference type="EMBL" id="MTSL01000083">
    <property type="protein sequence ID" value="PJF19059.1"/>
    <property type="molecule type" value="Genomic_DNA"/>
</dbReference>
<feature type="domain" description="RRM" evidence="4">
    <location>
        <begin position="113"/>
        <end position="188"/>
    </location>
</feature>
<dbReference type="InterPro" id="IPR035979">
    <property type="entry name" value="RBD_domain_sf"/>
</dbReference>
<reference evidence="5 6" key="1">
    <citation type="submission" date="2016-10" db="EMBL/GenBank/DDBJ databases">
        <title>The genome of Paramicrosporidium saccamoebae is the missing link in understanding Cryptomycota and Microsporidia evolution.</title>
        <authorList>
            <person name="Quandt C.A."/>
            <person name="Beaudet D."/>
            <person name="Corsaro D."/>
            <person name="Michel R."/>
            <person name="Corradi N."/>
            <person name="James T."/>
        </authorList>
    </citation>
    <scope>NUCLEOTIDE SEQUENCE [LARGE SCALE GENOMIC DNA]</scope>
    <source>
        <strain evidence="5 6">KSL3</strain>
    </source>
</reference>
<evidence type="ECO:0000256" key="3">
    <source>
        <dbReference type="SAM" id="MobiDB-lite"/>
    </source>
</evidence>
<dbReference type="Pfam" id="PF00076">
    <property type="entry name" value="RRM_1"/>
    <property type="match status" value="1"/>
</dbReference>